<evidence type="ECO:0000259" key="3">
    <source>
        <dbReference type="SMART" id="SM00909"/>
    </source>
</evidence>
<name>A0ABY8MHE4_9SPIO</name>
<keyword evidence="2" id="KW-0472">Membrane</keyword>
<keyword evidence="2" id="KW-0812">Transmembrane</keyword>
<sequence length="442" mass="49686">MAEKKQQGMEADTYVPGREFKRRREQALKEQALEQQGPELGYKRPRKSLIRGKERVPNEGKNSSRNHRTIHSPTTHSPAGGPPGRKPGFGPHVTQQQQQPGQQAQQGQEHKIRAWGYEDSEHYEPRNERATGGGFGSEQSLWLLFFVLLVLVLVFSQRSWLVRLFPFGNRQQLHTSIEILRSENGDRRTDLMADAANIGQGGNFGSQSQDVGQDARQNPRQDTKKSIAAAAATKPADPGDRAPGSADETGETGNLLQRFDRLLRIRTKEPDNDQEDNTGGRFRDVRLFFVRVEEDGRLRMKSVLYKIPFDQTPLSRTMEQLLKGPGPQDINKGLHSMLPPEMEVLNIRIVGTTAFLDVSEEFNQVSPLAAVLLAAVKQLVFTVTEYPGVKSLRILVEGQPIFTENLPHTSAKELERRGIRLNSELKREDLWQGEMGEFVSGP</sequence>
<dbReference type="Pfam" id="PF10646">
    <property type="entry name" value="Germane"/>
    <property type="match status" value="1"/>
</dbReference>
<evidence type="ECO:0000313" key="4">
    <source>
        <dbReference type="EMBL" id="WGK69361.1"/>
    </source>
</evidence>
<feature type="transmembrane region" description="Helical" evidence="2">
    <location>
        <begin position="141"/>
        <end position="161"/>
    </location>
</feature>
<feature type="compositionally biased region" description="Low complexity" evidence="1">
    <location>
        <begin position="86"/>
        <end position="107"/>
    </location>
</feature>
<keyword evidence="5" id="KW-1185">Reference proteome</keyword>
<dbReference type="EMBL" id="CP123443">
    <property type="protein sequence ID" value="WGK69361.1"/>
    <property type="molecule type" value="Genomic_DNA"/>
</dbReference>
<dbReference type="Proteomes" id="UP001228690">
    <property type="component" value="Chromosome"/>
</dbReference>
<feature type="domain" description="GerMN" evidence="3">
    <location>
        <begin position="314"/>
        <end position="405"/>
    </location>
</feature>
<feature type="compositionally biased region" description="Polar residues" evidence="1">
    <location>
        <begin position="205"/>
        <end position="216"/>
    </location>
</feature>
<protein>
    <submittedName>
        <fullName evidence="4">GerMN domain-containing protein</fullName>
    </submittedName>
</protein>
<reference evidence="4 5" key="1">
    <citation type="submission" date="2023-04" db="EMBL/GenBank/DDBJ databases">
        <title>Spirochaete genome identified in red abalone sample constitutes a novel genus.</title>
        <authorList>
            <person name="Sharma S.P."/>
            <person name="Purcell C.M."/>
            <person name="Hyde J.R."/>
            <person name="Severin A.J."/>
        </authorList>
    </citation>
    <scope>NUCLEOTIDE SEQUENCE [LARGE SCALE GENOMIC DNA]</scope>
    <source>
        <strain evidence="4 5">SP-2023</strain>
    </source>
</reference>
<accession>A0ABY8MHE4</accession>
<dbReference type="RefSeq" id="WP_326927544.1">
    <property type="nucleotide sequence ID" value="NZ_CP123443.1"/>
</dbReference>
<proteinExistence type="predicted"/>
<feature type="region of interest" description="Disordered" evidence="1">
    <location>
        <begin position="1"/>
        <end position="110"/>
    </location>
</feature>
<evidence type="ECO:0000256" key="2">
    <source>
        <dbReference type="SAM" id="Phobius"/>
    </source>
</evidence>
<keyword evidence="2" id="KW-1133">Transmembrane helix</keyword>
<evidence type="ECO:0000313" key="5">
    <source>
        <dbReference type="Proteomes" id="UP001228690"/>
    </source>
</evidence>
<organism evidence="4 5">
    <name type="scientific">Candidatus Haliotispira prima</name>
    <dbReference type="NCBI Taxonomy" id="3034016"/>
    <lineage>
        <taxon>Bacteria</taxon>
        <taxon>Pseudomonadati</taxon>
        <taxon>Spirochaetota</taxon>
        <taxon>Spirochaetia</taxon>
        <taxon>Spirochaetales</taxon>
        <taxon>Spirochaetaceae</taxon>
        <taxon>Candidatus Haliotispira</taxon>
    </lineage>
</organism>
<gene>
    <name evidence="4" type="ORF">P0082_00450</name>
</gene>
<dbReference type="SMART" id="SM00909">
    <property type="entry name" value="Germane"/>
    <property type="match status" value="1"/>
</dbReference>
<feature type="region of interest" description="Disordered" evidence="1">
    <location>
        <begin position="196"/>
        <end position="253"/>
    </location>
</feature>
<dbReference type="InterPro" id="IPR019606">
    <property type="entry name" value="GerMN"/>
</dbReference>
<evidence type="ECO:0000256" key="1">
    <source>
        <dbReference type="SAM" id="MobiDB-lite"/>
    </source>
</evidence>